<evidence type="ECO:0000256" key="1">
    <source>
        <dbReference type="SAM" id="SignalP"/>
    </source>
</evidence>
<dbReference type="EMBL" id="JAHESC010000029">
    <property type="protein sequence ID" value="MBT1688705.1"/>
    <property type="molecule type" value="Genomic_DNA"/>
</dbReference>
<feature type="signal peptide" evidence="1">
    <location>
        <begin position="1"/>
        <end position="23"/>
    </location>
</feature>
<dbReference type="InterPro" id="IPR003961">
    <property type="entry name" value="FN3_dom"/>
</dbReference>
<evidence type="ECO:0000313" key="4">
    <source>
        <dbReference type="Proteomes" id="UP001319180"/>
    </source>
</evidence>
<evidence type="ECO:0000313" key="3">
    <source>
        <dbReference type="EMBL" id="MBT1688705.1"/>
    </source>
</evidence>
<keyword evidence="4" id="KW-1185">Reference proteome</keyword>
<proteinExistence type="predicted"/>
<organism evidence="3 4">
    <name type="scientific">Dawidia soli</name>
    <dbReference type="NCBI Taxonomy" id="2782352"/>
    <lineage>
        <taxon>Bacteria</taxon>
        <taxon>Pseudomonadati</taxon>
        <taxon>Bacteroidota</taxon>
        <taxon>Cytophagia</taxon>
        <taxon>Cytophagales</taxon>
        <taxon>Chryseotaleaceae</taxon>
        <taxon>Dawidia</taxon>
    </lineage>
</organism>
<reference evidence="3 4" key="1">
    <citation type="submission" date="2021-05" db="EMBL/GenBank/DDBJ databases">
        <title>A Polyphasic approach of four new species of the genus Ohtaekwangia: Ohtaekwangia histidinii sp. nov., Ohtaekwangia cretensis sp. nov., Ohtaekwangia indiensis sp. nov., Ohtaekwangia reichenbachii sp. nov. from diverse environment.</title>
        <authorList>
            <person name="Octaviana S."/>
        </authorList>
    </citation>
    <scope>NUCLEOTIDE SEQUENCE [LARGE SCALE GENOMIC DNA]</scope>
    <source>
        <strain evidence="3 4">PWU37</strain>
    </source>
</reference>
<dbReference type="SUPFAM" id="SSF49265">
    <property type="entry name" value="Fibronectin type III"/>
    <property type="match status" value="3"/>
</dbReference>
<comment type="caution">
    <text evidence="3">The sequence shown here is derived from an EMBL/GenBank/DDBJ whole genome shotgun (WGS) entry which is preliminary data.</text>
</comment>
<dbReference type="AlphaFoldDB" id="A0AAP2DDF4"/>
<dbReference type="PROSITE" id="PS50853">
    <property type="entry name" value="FN3"/>
    <property type="match status" value="1"/>
</dbReference>
<dbReference type="InterPro" id="IPR036116">
    <property type="entry name" value="FN3_sf"/>
</dbReference>
<dbReference type="InterPro" id="IPR013783">
    <property type="entry name" value="Ig-like_fold"/>
</dbReference>
<keyword evidence="1" id="KW-0732">Signal</keyword>
<evidence type="ECO:0000259" key="2">
    <source>
        <dbReference type="PROSITE" id="PS50853"/>
    </source>
</evidence>
<dbReference type="RefSeq" id="WP_254091934.1">
    <property type="nucleotide sequence ID" value="NZ_JAHESC010000029.1"/>
</dbReference>
<protein>
    <recommendedName>
        <fullName evidence="2">Fibronectin type-III domain-containing protein</fullName>
    </recommendedName>
</protein>
<gene>
    <name evidence="3" type="ORF">KK078_19200</name>
</gene>
<dbReference type="SMART" id="SM00060">
    <property type="entry name" value="FN3"/>
    <property type="match status" value="4"/>
</dbReference>
<dbReference type="Proteomes" id="UP001319180">
    <property type="component" value="Unassembled WGS sequence"/>
</dbReference>
<feature type="domain" description="Fibronectin type-III" evidence="2">
    <location>
        <begin position="500"/>
        <end position="594"/>
    </location>
</feature>
<accession>A0AAP2DDF4</accession>
<sequence length="685" mass="76906">MSRIKRYGLMLLVLAGAWTRAVAQDEPAKPAIFVTAMAAGDSIVLRWAPSKGTAWQMLNKYGYKIERFTILKDSTVLSTKPSVVVAPLVKPAAQAAWERVMDQDDYVAIVAQAIFGDDFELDKKTTDVMSMYLKSTETESRFSFAVFAADMSPRAAQLSGLRFVDRTIRKDEKYLYKIYSLVPEKVMSIATGMAYIGSRDYAPLPKPAAPVVTMKANQALVSWDGYSQQRLFTAYHLEKSVNNAPFKRVNRRPMINTTSLAKPHLIWLDTVPEGSSYRYRLIGITAFGQESPLSEVVDGRAKKKLAAQVAIHRANVIDQMSVALQWKVDTKTPDEIRGFVIERSQSANGTYSPVGEVSGSAVRTYTDKQPMATNYYRVGAKGDDETVFSFPYLVQLEDSIPPGAPSGLTAVADTAGLVAVAWSANREPDLLGYRIFRSNFRNSEFSQITISPLSGQQYQDTINLKTLSRSVFYKIAAVDRRFNTSEFSEVIEVKRPDVLPPMPPVISGVKSVKEGVEIQWKRSPSEDVALYKLYRRHSFSSGWNVVRTLQKNDTTVYVDPVGAQHQYEYYMIAIDEGGLQSAATKKFLGRALPVRVRPAIEQIEILPDRTAKRVKLTWQYNEASVAKYQVYRALPDAPLALYKTVREPGVYDDQVTNNTRYIYRVKAIFRDGSESEFSKEMQVDY</sequence>
<feature type="chain" id="PRO_5042985467" description="Fibronectin type-III domain-containing protein" evidence="1">
    <location>
        <begin position="24"/>
        <end position="685"/>
    </location>
</feature>
<name>A0AAP2DDF4_9BACT</name>
<dbReference type="Gene3D" id="2.60.40.10">
    <property type="entry name" value="Immunoglobulins"/>
    <property type="match status" value="5"/>
</dbReference>
<dbReference type="CDD" id="cd00063">
    <property type="entry name" value="FN3"/>
    <property type="match status" value="2"/>
</dbReference>